<protein>
    <submittedName>
        <fullName evidence="2">Dihydrofolate reductase</fullName>
    </submittedName>
</protein>
<dbReference type="PANTHER" id="PTHR38011">
    <property type="entry name" value="DIHYDROFOLATE REDUCTASE FAMILY PROTEIN (AFU_ORTHOLOGUE AFUA_8G06820)"/>
    <property type="match status" value="1"/>
</dbReference>
<reference evidence="2 3" key="1">
    <citation type="submission" date="2016-10" db="EMBL/GenBank/DDBJ databases">
        <authorList>
            <person name="de Groot N.N."/>
        </authorList>
    </citation>
    <scope>NUCLEOTIDE SEQUENCE [LARGE SCALE GENOMIC DNA]</scope>
    <source>
        <strain evidence="2 3">DSM 25186</strain>
    </source>
</reference>
<dbReference type="SUPFAM" id="SSF53597">
    <property type="entry name" value="Dihydrofolate reductase-like"/>
    <property type="match status" value="1"/>
</dbReference>
<dbReference type="OrthoDB" id="195113at2"/>
<proteinExistence type="predicted"/>
<organism evidence="2 3">
    <name type="scientific">Catalinimonas alkaloidigena</name>
    <dbReference type="NCBI Taxonomy" id="1075417"/>
    <lineage>
        <taxon>Bacteria</taxon>
        <taxon>Pseudomonadati</taxon>
        <taxon>Bacteroidota</taxon>
        <taxon>Cytophagia</taxon>
        <taxon>Cytophagales</taxon>
        <taxon>Catalimonadaceae</taxon>
        <taxon>Catalinimonas</taxon>
    </lineage>
</organism>
<dbReference type="GO" id="GO:0009231">
    <property type="term" value="P:riboflavin biosynthetic process"/>
    <property type="evidence" value="ECO:0007669"/>
    <property type="project" value="InterPro"/>
</dbReference>
<dbReference type="EMBL" id="FNFO01000001">
    <property type="protein sequence ID" value="SDJ85683.1"/>
    <property type="molecule type" value="Genomic_DNA"/>
</dbReference>
<dbReference type="RefSeq" id="WP_089678136.1">
    <property type="nucleotide sequence ID" value="NZ_FNFO01000001.1"/>
</dbReference>
<feature type="domain" description="Bacterial bifunctional deaminase-reductase C-terminal" evidence="1">
    <location>
        <begin position="3"/>
        <end position="181"/>
    </location>
</feature>
<dbReference type="Proteomes" id="UP000198510">
    <property type="component" value="Unassembled WGS sequence"/>
</dbReference>
<name>A0A1G8X553_9BACT</name>
<gene>
    <name evidence="2" type="ORF">SAMN05421823_101269</name>
</gene>
<dbReference type="InterPro" id="IPR024072">
    <property type="entry name" value="DHFR-like_dom_sf"/>
</dbReference>
<dbReference type="Gene3D" id="3.40.430.10">
    <property type="entry name" value="Dihydrofolate Reductase, subunit A"/>
    <property type="match status" value="1"/>
</dbReference>
<dbReference type="InterPro" id="IPR002734">
    <property type="entry name" value="RibDG_C"/>
</dbReference>
<sequence>MRKLKLQVQTTIDGFIAGPQGEMDWMVFDWSDDLKDYVTRLTDPIETILLGRTLAEGFIPHWAGVAADPQNPEHAAGKKFTETPKVVFTRTLKASPWERTALAQGDLTEEVNRLKQPPGGDLITYGGSRFASALIKARLIDDLHLFVNPVVLGRGLPIFQEVATQQAYHLANARTFDCGIIVLHYQPKSIAL</sequence>
<dbReference type="PANTHER" id="PTHR38011:SF11">
    <property type="entry name" value="2,5-DIAMINO-6-RIBOSYLAMINO-4(3H)-PYRIMIDINONE 5'-PHOSPHATE REDUCTASE"/>
    <property type="match status" value="1"/>
</dbReference>
<dbReference type="STRING" id="1075417.SAMN05421823_101269"/>
<dbReference type="InterPro" id="IPR050765">
    <property type="entry name" value="Riboflavin_Biosynth_HTPR"/>
</dbReference>
<evidence type="ECO:0000313" key="2">
    <source>
        <dbReference type="EMBL" id="SDJ85683.1"/>
    </source>
</evidence>
<keyword evidence="3" id="KW-1185">Reference proteome</keyword>
<evidence type="ECO:0000313" key="3">
    <source>
        <dbReference type="Proteomes" id="UP000198510"/>
    </source>
</evidence>
<dbReference type="AlphaFoldDB" id="A0A1G8X553"/>
<dbReference type="GO" id="GO:0008703">
    <property type="term" value="F:5-amino-6-(5-phosphoribosylamino)uracil reductase activity"/>
    <property type="evidence" value="ECO:0007669"/>
    <property type="project" value="InterPro"/>
</dbReference>
<dbReference type="Pfam" id="PF01872">
    <property type="entry name" value="RibD_C"/>
    <property type="match status" value="1"/>
</dbReference>
<evidence type="ECO:0000259" key="1">
    <source>
        <dbReference type="Pfam" id="PF01872"/>
    </source>
</evidence>
<accession>A0A1G8X553</accession>